<comment type="subunit">
    <text evidence="13">Forms a complex with SecD. Part of the essential Sec protein translocation apparatus which comprises SecA, SecYEG and auxiliary proteins SecDF. Other proteins may also be involved.</text>
</comment>
<dbReference type="InterPro" id="IPR005791">
    <property type="entry name" value="SecD"/>
</dbReference>
<dbReference type="HAMAP" id="MF_01463_B">
    <property type="entry name" value="SecD_B"/>
    <property type="match status" value="1"/>
</dbReference>
<dbReference type="Pfam" id="PF07549">
    <property type="entry name" value="Sec_GG"/>
    <property type="match status" value="2"/>
</dbReference>
<dbReference type="SUPFAM" id="SSF82866">
    <property type="entry name" value="Multidrug efflux transporter AcrB transmembrane domain"/>
    <property type="match status" value="2"/>
</dbReference>
<comment type="caution">
    <text evidence="12">Lacks conserved residue(s) required for the propagation of feature annotation.</text>
</comment>
<feature type="domain" description="SecDF P1 head subdomain" evidence="16">
    <location>
        <begin position="136"/>
        <end position="232"/>
    </location>
</feature>
<dbReference type="NCBIfam" id="TIGR01129">
    <property type="entry name" value="secD"/>
    <property type="match status" value="1"/>
</dbReference>
<dbReference type="GO" id="GO:0006605">
    <property type="term" value="P:protein targeting"/>
    <property type="evidence" value="ECO:0007669"/>
    <property type="project" value="UniProtKB-UniRule"/>
</dbReference>
<comment type="similarity">
    <text evidence="13">Belongs to the SecD/SecF family. SecF subfamily.</text>
</comment>
<dbReference type="PANTHER" id="PTHR30081">
    <property type="entry name" value="PROTEIN-EXPORT MEMBRANE PROTEIN SEC"/>
    <property type="match status" value="1"/>
</dbReference>
<comment type="function">
    <text evidence="9 12">Part of the Sec protein translocase complex. Interacts with the SecYEG preprotein conducting channel. SecDF uses the proton motive force (PMF) to complete protein translocation after the ATP-dependent function of SecA.</text>
</comment>
<evidence type="ECO:0000256" key="4">
    <source>
        <dbReference type="ARBA" id="ARBA00022692"/>
    </source>
</evidence>
<dbReference type="RefSeq" id="WP_068912655.1">
    <property type="nucleotide sequence ID" value="NZ_MBEW02000004.1"/>
</dbReference>
<dbReference type="Gene3D" id="1.20.1640.10">
    <property type="entry name" value="Multidrug efflux transporter AcrB transmembrane domain"/>
    <property type="match status" value="2"/>
</dbReference>
<dbReference type="InterPro" id="IPR022646">
    <property type="entry name" value="SecD/SecF_CS"/>
</dbReference>
<evidence type="ECO:0000259" key="16">
    <source>
        <dbReference type="Pfam" id="PF22599"/>
    </source>
</evidence>
<dbReference type="InterPro" id="IPR048631">
    <property type="entry name" value="SecD_1st"/>
</dbReference>
<feature type="transmembrane region" description="Helical" evidence="12">
    <location>
        <begin position="12"/>
        <end position="31"/>
    </location>
</feature>
<keyword evidence="4 12" id="KW-0812">Transmembrane</keyword>
<keyword evidence="2 12" id="KW-0813">Transport</keyword>
<evidence type="ECO:0000313" key="17">
    <source>
        <dbReference type="EMBL" id="RDY21827.1"/>
    </source>
</evidence>
<evidence type="ECO:0000256" key="6">
    <source>
        <dbReference type="ARBA" id="ARBA00022989"/>
    </source>
</evidence>
<dbReference type="FunFam" id="1.20.1640.10:FF:000004">
    <property type="entry name" value="Protein translocase subunit SecD"/>
    <property type="match status" value="1"/>
</dbReference>
<dbReference type="NCBIfam" id="TIGR00916">
    <property type="entry name" value="2A0604s01"/>
    <property type="match status" value="2"/>
</dbReference>
<feature type="transmembrane region" description="Helical" evidence="12">
    <location>
        <begin position="346"/>
        <end position="371"/>
    </location>
</feature>
<comment type="caution">
    <text evidence="17">The sequence shown here is derived from an EMBL/GenBank/DDBJ whole genome shotgun (WGS) entry which is preliminary data.</text>
</comment>
<dbReference type="Pfam" id="PF02355">
    <property type="entry name" value="SecD_SecF_C"/>
    <property type="match status" value="2"/>
</dbReference>
<organism evidence="17 18">
    <name type="scientific">Criibacterium bergeronii</name>
    <dbReference type="NCBI Taxonomy" id="1871336"/>
    <lineage>
        <taxon>Bacteria</taxon>
        <taxon>Bacillati</taxon>
        <taxon>Bacillota</taxon>
        <taxon>Clostridia</taxon>
        <taxon>Peptostreptococcales</taxon>
        <taxon>Filifactoraceae</taxon>
        <taxon>Criibacterium</taxon>
    </lineage>
</organism>
<protein>
    <recommendedName>
        <fullName evidence="12 13">Multifunctional fusion protein</fullName>
    </recommendedName>
    <domain>
        <recommendedName>
            <fullName evidence="12">Protein translocase subunit SecD</fullName>
        </recommendedName>
    </domain>
    <domain>
        <recommendedName>
            <fullName evidence="13">Protein-export membrane protein SecF</fullName>
        </recommendedName>
    </domain>
</protein>
<keyword evidence="8 12" id="KW-0472">Membrane</keyword>
<dbReference type="InterPro" id="IPR022813">
    <property type="entry name" value="SecD/SecF_arch_bac"/>
</dbReference>
<feature type="transmembrane region" description="Helical" evidence="12">
    <location>
        <begin position="555"/>
        <end position="572"/>
    </location>
</feature>
<keyword evidence="18" id="KW-1185">Reference proteome</keyword>
<evidence type="ECO:0000256" key="2">
    <source>
        <dbReference type="ARBA" id="ARBA00022448"/>
    </source>
</evidence>
<feature type="transmembrane region" description="Helical" evidence="12">
    <location>
        <begin position="579"/>
        <end position="600"/>
    </location>
</feature>
<feature type="domain" description="Protein export membrane protein SecD/SecF C-terminal" evidence="14">
    <location>
        <begin position="541"/>
        <end position="709"/>
    </location>
</feature>
<dbReference type="InterPro" id="IPR005665">
    <property type="entry name" value="SecF_bac"/>
</dbReference>
<dbReference type="FunFam" id="1.20.1640.10:FF:000024">
    <property type="entry name" value="Multifunctional fusion protein"/>
    <property type="match status" value="1"/>
</dbReference>
<reference evidence="17 18" key="1">
    <citation type="journal article" date="2016" name="Genome Announc.">
        <title>Draft Genome Sequence of Criibacterium bergeronii gen. nov., sp. nov., Strain CCRI-22567T, Isolated from a Vaginal Sample from a Woman with Bacterial Vaginosis.</title>
        <authorList>
            <person name="Maheux A.F."/>
            <person name="Berube E."/>
            <person name="Boudreau D.K."/>
            <person name="Raymond F."/>
            <person name="Corbeil J."/>
            <person name="Roy P.H."/>
            <person name="Boissinot M."/>
            <person name="Omar R.F."/>
        </authorList>
    </citation>
    <scope>NUCLEOTIDE SEQUENCE [LARGE SCALE GENOMIC DNA]</scope>
    <source>
        <strain evidence="17 18">CCRI-22567</strain>
    </source>
</reference>
<dbReference type="PANTHER" id="PTHR30081:SF1">
    <property type="entry name" value="PROTEIN TRANSLOCASE SUBUNIT SECD"/>
    <property type="match status" value="1"/>
</dbReference>
<dbReference type="InterPro" id="IPR022645">
    <property type="entry name" value="SecD/SecF_bac"/>
</dbReference>
<dbReference type="InterPro" id="IPR055344">
    <property type="entry name" value="SecD_SecF_C_bact"/>
</dbReference>
<comment type="similarity">
    <text evidence="11">In the N-terminal section; belongs to the SecD/SecF family. SecD subfamily.</text>
</comment>
<dbReference type="Pfam" id="PF21760">
    <property type="entry name" value="SecD_1st"/>
    <property type="match status" value="1"/>
</dbReference>
<feature type="transmembrane region" description="Helical" evidence="12">
    <location>
        <begin position="437"/>
        <end position="455"/>
    </location>
</feature>
<proteinExistence type="inferred from homology"/>
<dbReference type="InterPro" id="IPR054384">
    <property type="entry name" value="SecDF_P1_head"/>
</dbReference>
<dbReference type="GO" id="GO:0015450">
    <property type="term" value="F:protein-transporting ATPase activity"/>
    <property type="evidence" value="ECO:0007669"/>
    <property type="project" value="InterPro"/>
</dbReference>
<keyword evidence="7 12" id="KW-0811">Translocation</keyword>
<dbReference type="PRINTS" id="PR01755">
    <property type="entry name" value="SECFTRNLCASE"/>
</dbReference>
<dbReference type="Pfam" id="PF22599">
    <property type="entry name" value="SecDF_P1_head"/>
    <property type="match status" value="1"/>
</dbReference>
<comment type="subunit">
    <text evidence="12">Forms a complex with SecF. Part of the essential Sec protein translocation apparatus which comprises SecA, SecYEG and auxiliary proteins SecDF. Other proteins may also be involved.</text>
</comment>
<sequence length="732" mass="79776">MKSKNSKNSKRSFIFVIILLIALGFISVFGIKSGDKYLVAPLYTKVNQGLDLKGGVYVVYEAETDATGEELSKIIKQTIEVFRKRIDGMGLTEPLIIKEGTNRIRVELPGVKDVNSAIQAIGKTAQLKFFDKDGVEILNGSNIKDSAVANDNKGQYVVTLQFNDEGTKLFADATAKAAPTHAPIYIMLDDKIISAPSVQTAISGGTAEISGNFTAKSASELASLIRAGALPVNFKEIESSTKSAQLGDEALMKSLQGAGIGILLVMLYMAIFYKIPGILADIALGFYIIIFLFLYTLLGATLTLPGIAALILSVGMAVDANVIIFERIKEELEESHGIKTSIKNGFSKAFSTIMDSQITTIIAGIVLYAFGTGSVRGFAVTLILGIMVSLFTAIVVTKFLYTHLVNFVDIKDYSLLGVPKVKKDSNTGFSFIKNTKAFFIVSLLVIVIGLGFGVGKGFNLGIDFSGGTLIEMNMHKFIPTEEIMPLVHEVDPSASIDYLGDDKSRIQIKTTKNLDEGQRKDVFSKFQKKYTLQPNDLVQSGYFGASVGQEIQRNAVISIIIASICMLIYITFRFKLNFGIAAIISLLHDVFVLLAVYALFRVPVNSPFVAAVLTVVGYSINDTIVVFDRIRENLKGFRKMSNEEVADLSIRQTLTRSINTSITTLLSIVCLYLLGVDSIKEFTLPLLVGIASGTYSSICIASPLWVMFEKMRDKKNADKKNLSGKNVKAIQK</sequence>
<evidence type="ECO:0000259" key="15">
    <source>
        <dbReference type="Pfam" id="PF21760"/>
    </source>
</evidence>
<evidence type="ECO:0000256" key="8">
    <source>
        <dbReference type="ARBA" id="ARBA00023136"/>
    </source>
</evidence>
<evidence type="ECO:0000256" key="9">
    <source>
        <dbReference type="ARBA" id="ARBA00059018"/>
    </source>
</evidence>
<comment type="subcellular location">
    <subcellularLocation>
        <location evidence="1 12">Cell membrane</location>
        <topology evidence="1 12">Multi-pass membrane protein</topology>
    </subcellularLocation>
</comment>
<gene>
    <name evidence="12" type="primary">secD</name>
    <name evidence="13" type="synonym">secF</name>
    <name evidence="17" type="ORF">BBG48_003085</name>
</gene>
<dbReference type="Proteomes" id="UP000093352">
    <property type="component" value="Unassembled WGS sequence"/>
</dbReference>
<feature type="transmembrane region" description="Helical" evidence="12">
    <location>
        <begin position="682"/>
        <end position="706"/>
    </location>
</feature>
<dbReference type="AlphaFoldDB" id="A0A371IMW5"/>
<dbReference type="EMBL" id="MBEW02000004">
    <property type="protein sequence ID" value="RDY21827.1"/>
    <property type="molecule type" value="Genomic_DNA"/>
</dbReference>
<feature type="transmembrane region" description="Helical" evidence="12">
    <location>
        <begin position="377"/>
        <end position="401"/>
    </location>
</feature>
<evidence type="ECO:0000313" key="18">
    <source>
        <dbReference type="Proteomes" id="UP000093352"/>
    </source>
</evidence>
<evidence type="ECO:0000256" key="5">
    <source>
        <dbReference type="ARBA" id="ARBA00022927"/>
    </source>
</evidence>
<evidence type="ECO:0000256" key="13">
    <source>
        <dbReference type="HAMAP-Rule" id="MF_01464"/>
    </source>
</evidence>
<feature type="transmembrane region" description="Helical" evidence="12">
    <location>
        <begin position="658"/>
        <end position="676"/>
    </location>
</feature>
<dbReference type="GO" id="GO:0065002">
    <property type="term" value="P:intracellular protein transmembrane transport"/>
    <property type="evidence" value="ECO:0007669"/>
    <property type="project" value="UniProtKB-UniRule"/>
</dbReference>
<evidence type="ECO:0000256" key="3">
    <source>
        <dbReference type="ARBA" id="ARBA00022475"/>
    </source>
</evidence>
<feature type="transmembrane region" description="Helical" evidence="12">
    <location>
        <begin position="278"/>
        <end position="298"/>
    </location>
</feature>
<accession>A0A371IMW5</accession>
<dbReference type="GO" id="GO:0005886">
    <property type="term" value="C:plasma membrane"/>
    <property type="evidence" value="ECO:0007669"/>
    <property type="project" value="UniProtKB-SubCell"/>
</dbReference>
<feature type="domain" description="Protein export membrane protein SecD/SecF C-terminal" evidence="14">
    <location>
        <begin position="233"/>
        <end position="402"/>
    </location>
</feature>
<dbReference type="InterPro" id="IPR048634">
    <property type="entry name" value="SecD_SecF_C"/>
</dbReference>
<dbReference type="Gene3D" id="3.30.70.3220">
    <property type="match status" value="1"/>
</dbReference>
<evidence type="ECO:0000256" key="12">
    <source>
        <dbReference type="HAMAP-Rule" id="MF_01463"/>
    </source>
</evidence>
<dbReference type="HAMAP" id="MF_01464_B">
    <property type="entry name" value="SecF_B"/>
    <property type="match status" value="1"/>
</dbReference>
<evidence type="ECO:0000256" key="7">
    <source>
        <dbReference type="ARBA" id="ARBA00023010"/>
    </source>
</evidence>
<keyword evidence="3 12" id="KW-1003">Cell membrane</keyword>
<evidence type="ECO:0000256" key="10">
    <source>
        <dbReference type="ARBA" id="ARBA00060856"/>
    </source>
</evidence>
<evidence type="ECO:0000256" key="1">
    <source>
        <dbReference type="ARBA" id="ARBA00004651"/>
    </source>
</evidence>
<evidence type="ECO:0000259" key="14">
    <source>
        <dbReference type="Pfam" id="PF02355"/>
    </source>
</evidence>
<comment type="similarity">
    <text evidence="10">In the C-terminal section; belongs to the SecD/SecF family. SecF subfamily.</text>
</comment>
<dbReference type="GO" id="GO:0043952">
    <property type="term" value="P:protein transport by the Sec complex"/>
    <property type="evidence" value="ECO:0007669"/>
    <property type="project" value="UniProtKB-UniRule"/>
</dbReference>
<keyword evidence="6 12" id="KW-1133">Transmembrane helix</keyword>
<evidence type="ECO:0000256" key="11">
    <source>
        <dbReference type="ARBA" id="ARBA00061053"/>
    </source>
</evidence>
<feature type="domain" description="Protein translocase subunit SecDF P1" evidence="15">
    <location>
        <begin position="75"/>
        <end position="133"/>
    </location>
</feature>
<keyword evidence="5 12" id="KW-0653">Protein transport</keyword>
<name>A0A371IMW5_9FIRM</name>
<dbReference type="NCBIfam" id="TIGR00966">
    <property type="entry name" value="transloc_SecF"/>
    <property type="match status" value="1"/>
</dbReference>
<feature type="transmembrane region" description="Helical" evidence="12">
    <location>
        <begin position="250"/>
        <end position="271"/>
    </location>
</feature>
<dbReference type="STRING" id="1871336.BBG48_02920"/>
<comment type="similarity">
    <text evidence="12">Belongs to the SecD/SecF family. SecD subfamily.</text>
</comment>